<evidence type="ECO:0000256" key="8">
    <source>
        <dbReference type="ARBA" id="ARBA00023288"/>
    </source>
</evidence>
<dbReference type="InterPro" id="IPR027417">
    <property type="entry name" value="P-loop_NTPase"/>
</dbReference>
<dbReference type="Proteomes" id="UP000290189">
    <property type="component" value="Unassembled WGS sequence"/>
</dbReference>
<dbReference type="CDD" id="cd00066">
    <property type="entry name" value="G-alpha"/>
    <property type="match status" value="1"/>
</dbReference>
<evidence type="ECO:0000256" key="10">
    <source>
        <dbReference type="PIRSR" id="PIRSR601019-2"/>
    </source>
</evidence>
<keyword evidence="6" id="KW-0564">Palmitate</keyword>
<organism evidence="11 12">
    <name type="scientific">Plasmodiophora brassicae</name>
    <name type="common">Clubroot disease agent</name>
    <dbReference type="NCBI Taxonomy" id="37360"/>
    <lineage>
        <taxon>Eukaryota</taxon>
        <taxon>Sar</taxon>
        <taxon>Rhizaria</taxon>
        <taxon>Endomyxa</taxon>
        <taxon>Phytomyxea</taxon>
        <taxon>Plasmodiophorida</taxon>
        <taxon>Plasmodiophoridae</taxon>
        <taxon>Plasmodiophora</taxon>
    </lineage>
</organism>
<evidence type="ECO:0000256" key="9">
    <source>
        <dbReference type="PIRSR" id="PIRSR601019-1"/>
    </source>
</evidence>
<dbReference type="InterPro" id="IPR001019">
    <property type="entry name" value="Gprotein_alpha_su"/>
</dbReference>
<dbReference type="GO" id="GO:0046872">
    <property type="term" value="F:metal ion binding"/>
    <property type="evidence" value="ECO:0007669"/>
    <property type="project" value="UniProtKB-KW"/>
</dbReference>
<feature type="binding site" evidence="9">
    <location>
        <begin position="43"/>
        <end position="48"/>
    </location>
    <ligand>
        <name>GTP</name>
        <dbReference type="ChEBI" id="CHEBI:37565"/>
    </ligand>
</feature>
<dbReference type="EMBL" id="OVEO01000008">
    <property type="protein sequence ID" value="SPQ97903.1"/>
    <property type="molecule type" value="Genomic_DNA"/>
</dbReference>
<dbReference type="PANTHER" id="PTHR10218:SF302">
    <property type="entry name" value="GUANINE NUCLEOTIDE-BINDING PROTEIN ALPHA-5 SUBUNIT"/>
    <property type="match status" value="1"/>
</dbReference>
<dbReference type="GO" id="GO:0031683">
    <property type="term" value="F:G-protein beta/gamma-subunit complex binding"/>
    <property type="evidence" value="ECO:0007669"/>
    <property type="project" value="InterPro"/>
</dbReference>
<dbReference type="SUPFAM" id="SSF47895">
    <property type="entry name" value="Transducin (alpha subunit), insertion domain"/>
    <property type="match status" value="1"/>
</dbReference>
<name>A0A3P3YCL2_PLABS</name>
<evidence type="ECO:0000256" key="2">
    <source>
        <dbReference type="ARBA" id="ARBA00022723"/>
    </source>
</evidence>
<evidence type="ECO:0000256" key="7">
    <source>
        <dbReference type="ARBA" id="ARBA00023224"/>
    </source>
</evidence>
<evidence type="ECO:0000256" key="4">
    <source>
        <dbReference type="ARBA" id="ARBA00022842"/>
    </source>
</evidence>
<keyword evidence="5 9" id="KW-0342">GTP-binding</keyword>
<evidence type="ECO:0000313" key="11">
    <source>
        <dbReference type="EMBL" id="SPQ97903.1"/>
    </source>
</evidence>
<keyword evidence="7" id="KW-0807">Transducer</keyword>
<evidence type="ECO:0000256" key="5">
    <source>
        <dbReference type="ARBA" id="ARBA00023134"/>
    </source>
</evidence>
<sequence>MKCCRGGGSRDEERSRNAKITKEIKVAQAGASCPVVLFLGTGESGKSTFYRQLRILHGGSYTAAELTGFAETIHTMLIEDAVRIAQATTNPAVLTAFEDESAPLMLPESTNAIVETVQQWSVSPPATFTSDVASTLSRFWNDSNIKRVYEKRKIFHLGNHVEYFMQQVDKVAQANWRPDDVDLVHFRVRTTGILDQKITLKNQMFRIVDVGGQRSERRKWISQFGDVSSVVFVVAVSEYDQTCWEDNSTNRISESLTVFGDLCRNPALGDPGIIVFFNKTDLFQEKLKAIPFGNYVPGYTGDGSLESASAHIKKMFEDVARDGFKSIGRPDKRLYTVFTTAVDPDNVKKVFAEVTEHLIRAAFQSEGFID</sequence>
<feature type="binding site" evidence="10">
    <location>
        <position position="190"/>
    </location>
    <ligand>
        <name>Mg(2+)</name>
        <dbReference type="ChEBI" id="CHEBI:18420"/>
    </ligand>
</feature>
<keyword evidence="11" id="KW-0496">Mitochondrion</keyword>
<dbReference type="FunFam" id="3.40.50.300:FF:003800">
    <property type="entry name" value="Guanine nucleotide-binding protein G(k) subunit alpha"/>
    <property type="match status" value="1"/>
</dbReference>
<proteinExistence type="predicted"/>
<dbReference type="SMART" id="SM00275">
    <property type="entry name" value="G_alpha"/>
    <property type="match status" value="1"/>
</dbReference>
<keyword evidence="1" id="KW-0519">Myristate</keyword>
<feature type="binding site" evidence="9">
    <location>
        <begin position="278"/>
        <end position="281"/>
    </location>
    <ligand>
        <name>GTP</name>
        <dbReference type="ChEBI" id="CHEBI:37565"/>
    </ligand>
</feature>
<dbReference type="Gene3D" id="1.10.400.10">
    <property type="entry name" value="GI Alpha 1, domain 2-like"/>
    <property type="match status" value="1"/>
</dbReference>
<dbReference type="PRINTS" id="PR00318">
    <property type="entry name" value="GPROTEINA"/>
</dbReference>
<keyword evidence="2 10" id="KW-0479">Metal-binding</keyword>
<feature type="binding site" evidence="9">
    <location>
        <position position="341"/>
    </location>
    <ligand>
        <name>GTP</name>
        <dbReference type="ChEBI" id="CHEBI:37565"/>
    </ligand>
</feature>
<dbReference type="SUPFAM" id="SSF52540">
    <property type="entry name" value="P-loop containing nucleoside triphosphate hydrolases"/>
    <property type="match status" value="1"/>
</dbReference>
<evidence type="ECO:0000256" key="6">
    <source>
        <dbReference type="ARBA" id="ARBA00023139"/>
    </source>
</evidence>
<geneLocation type="mitochondrion" evidence="11"/>
<dbReference type="PANTHER" id="PTHR10218">
    <property type="entry name" value="GTP-BINDING PROTEIN ALPHA SUBUNIT"/>
    <property type="match status" value="1"/>
</dbReference>
<feature type="binding site" evidence="9">
    <location>
        <begin position="209"/>
        <end position="213"/>
    </location>
    <ligand>
        <name>GTP</name>
        <dbReference type="ChEBI" id="CHEBI:37565"/>
    </ligand>
</feature>
<dbReference type="Pfam" id="PF00503">
    <property type="entry name" value="G-alpha"/>
    <property type="match status" value="1"/>
</dbReference>
<dbReference type="AlphaFoldDB" id="A0A3P3YCL2"/>
<dbReference type="InterPro" id="IPR011025">
    <property type="entry name" value="GproteinA_insert"/>
</dbReference>
<keyword evidence="3 9" id="KW-0547">Nucleotide-binding</keyword>
<keyword evidence="8" id="KW-0449">Lipoprotein</keyword>
<protein>
    <submittedName>
        <fullName evidence="11">Uncharacterized protein</fullName>
    </submittedName>
</protein>
<dbReference type="GO" id="GO:0007188">
    <property type="term" value="P:adenylate cyclase-modulating G protein-coupled receptor signaling pathway"/>
    <property type="evidence" value="ECO:0007669"/>
    <property type="project" value="TreeGrafter"/>
</dbReference>
<dbReference type="GO" id="GO:0005737">
    <property type="term" value="C:cytoplasm"/>
    <property type="evidence" value="ECO:0007669"/>
    <property type="project" value="TreeGrafter"/>
</dbReference>
<dbReference type="GO" id="GO:0005834">
    <property type="term" value="C:heterotrimeric G-protein complex"/>
    <property type="evidence" value="ECO:0007669"/>
    <property type="project" value="TreeGrafter"/>
</dbReference>
<feature type="binding site" evidence="10">
    <location>
        <position position="47"/>
    </location>
    <ligand>
        <name>Mg(2+)</name>
        <dbReference type="ChEBI" id="CHEBI:18420"/>
    </ligand>
</feature>
<dbReference type="PROSITE" id="PS51882">
    <property type="entry name" value="G_ALPHA"/>
    <property type="match status" value="1"/>
</dbReference>
<keyword evidence="4 10" id="KW-0460">Magnesium</keyword>
<dbReference type="GO" id="GO:0001664">
    <property type="term" value="F:G protein-coupled receptor binding"/>
    <property type="evidence" value="ECO:0007669"/>
    <property type="project" value="TreeGrafter"/>
</dbReference>
<dbReference type="GO" id="GO:0005525">
    <property type="term" value="F:GTP binding"/>
    <property type="evidence" value="ECO:0007669"/>
    <property type="project" value="UniProtKB-KW"/>
</dbReference>
<reference evidence="11 12" key="1">
    <citation type="submission" date="2018-03" db="EMBL/GenBank/DDBJ databases">
        <authorList>
            <person name="Fogelqvist J."/>
        </authorList>
    </citation>
    <scope>NUCLEOTIDE SEQUENCE [LARGE SCALE GENOMIC DNA]</scope>
</reference>
<evidence type="ECO:0000256" key="3">
    <source>
        <dbReference type="ARBA" id="ARBA00022741"/>
    </source>
</evidence>
<dbReference type="Gene3D" id="3.40.50.300">
    <property type="entry name" value="P-loop containing nucleotide triphosphate hydrolases"/>
    <property type="match status" value="1"/>
</dbReference>
<gene>
    <name evidence="11" type="ORF">PLBR_LOCUS5118</name>
</gene>
<evidence type="ECO:0000313" key="12">
    <source>
        <dbReference type="Proteomes" id="UP000290189"/>
    </source>
</evidence>
<dbReference type="GO" id="GO:0003924">
    <property type="term" value="F:GTPase activity"/>
    <property type="evidence" value="ECO:0007669"/>
    <property type="project" value="InterPro"/>
</dbReference>
<evidence type="ECO:0000256" key="1">
    <source>
        <dbReference type="ARBA" id="ARBA00022707"/>
    </source>
</evidence>
<accession>A0A3P3YCL2</accession>